<evidence type="ECO:0000313" key="3">
    <source>
        <dbReference type="Proteomes" id="UP001175227"/>
    </source>
</evidence>
<organism evidence="2 3">
    <name type="scientific">Armillaria novae-zelandiae</name>
    <dbReference type="NCBI Taxonomy" id="153914"/>
    <lineage>
        <taxon>Eukaryota</taxon>
        <taxon>Fungi</taxon>
        <taxon>Dikarya</taxon>
        <taxon>Basidiomycota</taxon>
        <taxon>Agaricomycotina</taxon>
        <taxon>Agaricomycetes</taxon>
        <taxon>Agaricomycetidae</taxon>
        <taxon>Agaricales</taxon>
        <taxon>Marasmiineae</taxon>
        <taxon>Physalacriaceae</taxon>
        <taxon>Armillaria</taxon>
    </lineage>
</organism>
<name>A0AA39UBF3_9AGAR</name>
<dbReference type="AlphaFoldDB" id="A0AA39UBF3"/>
<keyword evidence="3" id="KW-1185">Reference proteome</keyword>
<proteinExistence type="predicted"/>
<gene>
    <name evidence="2" type="ORF">IW261DRAFT_1596857</name>
</gene>
<evidence type="ECO:0000256" key="1">
    <source>
        <dbReference type="SAM" id="MobiDB-lite"/>
    </source>
</evidence>
<accession>A0AA39UBF3</accession>
<sequence>MSATYRERQRVCDPDVQRGVFSEKKRIRHGSAYLIPIVSDSKYESSSVDTGLGRLAVLRKEVRRTLSLETQGDQQKKRILAVLNAWLDAAAEHRNPENWSHCRLHYAHHVDVEHSNDLAVFELVEGSVWCIEVAMVVVRGQPRILTTLWNKLNALPAFQDRSLVRLDGRQEDSDIVKYWFTVNHGAREPCCYRGSPDVTTPAGALSSAYTHAIAVVDRVNRYPDVTEVFTISAEMYRERRNPQAIYEPAYQYPIDSFFVQRLATSMAIDLPGFGNTLARRVDNPRSSYFYDSASRSLSLTEGSMDQYDQGTSQTSTPHSRSDSHIPQFSRSCRHTFPTVTVTVTVNSVSPNYQILFKSSSLPQRMHQQQSAVKIYDGELPETGSMTNGYVFRVENPATVNYPRYIGRTSKLVTVDGDWWAVVVLETLVPARFIVVIIKRRSGKGRKTGERVGDVDLLIVPSQDRQFVTGQTSEESFAVAFATLFVYASAALVGNPSTMFDHVTRSKGDLTDYHQIFDMVKGLIRASGRGN</sequence>
<evidence type="ECO:0000313" key="2">
    <source>
        <dbReference type="EMBL" id="KAK0472530.1"/>
    </source>
</evidence>
<comment type="caution">
    <text evidence="2">The sequence shown here is derived from an EMBL/GenBank/DDBJ whole genome shotgun (WGS) entry which is preliminary data.</text>
</comment>
<protein>
    <submittedName>
        <fullName evidence="2">Uncharacterized protein</fullName>
    </submittedName>
</protein>
<feature type="region of interest" description="Disordered" evidence="1">
    <location>
        <begin position="303"/>
        <end position="327"/>
    </location>
</feature>
<reference evidence="2" key="1">
    <citation type="submission" date="2023-06" db="EMBL/GenBank/DDBJ databases">
        <authorList>
            <consortium name="Lawrence Berkeley National Laboratory"/>
            <person name="Ahrendt S."/>
            <person name="Sahu N."/>
            <person name="Indic B."/>
            <person name="Wong-Bajracharya J."/>
            <person name="Merenyi Z."/>
            <person name="Ke H.-M."/>
            <person name="Monk M."/>
            <person name="Kocsube S."/>
            <person name="Drula E."/>
            <person name="Lipzen A."/>
            <person name="Balint B."/>
            <person name="Henrissat B."/>
            <person name="Andreopoulos B."/>
            <person name="Martin F.M."/>
            <person name="Harder C.B."/>
            <person name="Rigling D."/>
            <person name="Ford K.L."/>
            <person name="Foster G.D."/>
            <person name="Pangilinan J."/>
            <person name="Papanicolaou A."/>
            <person name="Barry K."/>
            <person name="LaButti K."/>
            <person name="Viragh M."/>
            <person name="Koriabine M."/>
            <person name="Yan M."/>
            <person name="Riley R."/>
            <person name="Champramary S."/>
            <person name="Plett K.L."/>
            <person name="Tsai I.J."/>
            <person name="Slot J."/>
            <person name="Sipos G."/>
            <person name="Plett J."/>
            <person name="Nagy L.G."/>
            <person name="Grigoriev I.V."/>
        </authorList>
    </citation>
    <scope>NUCLEOTIDE SEQUENCE</scope>
    <source>
        <strain evidence="2">ICMP 16352</strain>
    </source>
</reference>
<dbReference type="Proteomes" id="UP001175227">
    <property type="component" value="Unassembled WGS sequence"/>
</dbReference>
<dbReference type="EMBL" id="JAUEPR010000040">
    <property type="protein sequence ID" value="KAK0472530.1"/>
    <property type="molecule type" value="Genomic_DNA"/>
</dbReference>